<protein>
    <submittedName>
        <fullName evidence="8">MATE family efflux transporter</fullName>
    </submittedName>
</protein>
<dbReference type="InterPro" id="IPR002528">
    <property type="entry name" value="MATE_fam"/>
</dbReference>
<comment type="caution">
    <text evidence="8">The sequence shown here is derived from an EMBL/GenBank/DDBJ whole genome shotgun (WGS) entry which is preliminary data.</text>
</comment>
<dbReference type="EMBL" id="BAABKD010000009">
    <property type="protein sequence ID" value="GAA5089228.1"/>
    <property type="molecule type" value="Genomic_DNA"/>
</dbReference>
<feature type="transmembrane region" description="Helical" evidence="7">
    <location>
        <begin position="318"/>
        <end position="339"/>
    </location>
</feature>
<feature type="transmembrane region" description="Helical" evidence="7">
    <location>
        <begin position="46"/>
        <end position="65"/>
    </location>
</feature>
<feature type="transmembrane region" description="Helical" evidence="7">
    <location>
        <begin position="86"/>
        <end position="108"/>
    </location>
</feature>
<comment type="subcellular location">
    <subcellularLocation>
        <location evidence="1">Membrane</location>
        <topology evidence="1">Multi-pass membrane protein</topology>
    </subcellularLocation>
</comment>
<dbReference type="CDD" id="cd13136">
    <property type="entry name" value="MATE_DinF_like"/>
    <property type="match status" value="1"/>
</dbReference>
<keyword evidence="4 7" id="KW-0812">Transmembrane</keyword>
<feature type="transmembrane region" description="Helical" evidence="7">
    <location>
        <begin position="130"/>
        <end position="152"/>
    </location>
</feature>
<evidence type="ECO:0000313" key="9">
    <source>
        <dbReference type="Proteomes" id="UP001500227"/>
    </source>
</evidence>
<evidence type="ECO:0000313" key="8">
    <source>
        <dbReference type="EMBL" id="GAA5089228.1"/>
    </source>
</evidence>
<dbReference type="Proteomes" id="UP001500227">
    <property type="component" value="Unassembled WGS sequence"/>
</dbReference>
<reference evidence="9" key="1">
    <citation type="journal article" date="2019" name="Int. J. Syst. Evol. Microbiol.">
        <title>The Global Catalogue of Microorganisms (GCM) 10K type strain sequencing project: providing services to taxonomists for standard genome sequencing and annotation.</title>
        <authorList>
            <consortium name="The Broad Institute Genomics Platform"/>
            <consortium name="The Broad Institute Genome Sequencing Center for Infectious Disease"/>
            <person name="Wu L."/>
            <person name="Ma J."/>
        </authorList>
    </citation>
    <scope>NUCLEOTIDE SEQUENCE [LARGE SCALE GENOMIC DNA]</scope>
    <source>
        <strain evidence="9">JCM 18423</strain>
    </source>
</reference>
<comment type="similarity">
    <text evidence="2">Belongs to the multi antimicrobial extrusion (MATE) (TC 2.A.66.1) family.</text>
</comment>
<dbReference type="PANTHER" id="PTHR43298">
    <property type="entry name" value="MULTIDRUG RESISTANCE PROTEIN NORM-RELATED"/>
    <property type="match status" value="1"/>
</dbReference>
<dbReference type="InterPro" id="IPR044644">
    <property type="entry name" value="DinF-like"/>
</dbReference>
<keyword evidence="9" id="KW-1185">Reference proteome</keyword>
<name>A0ABP9M0M3_9BURK</name>
<dbReference type="RefSeq" id="WP_345370362.1">
    <property type="nucleotide sequence ID" value="NZ_BAABKD010000009.1"/>
</dbReference>
<evidence type="ECO:0000256" key="6">
    <source>
        <dbReference type="ARBA" id="ARBA00023136"/>
    </source>
</evidence>
<feature type="transmembrane region" description="Helical" evidence="7">
    <location>
        <begin position="233"/>
        <end position="258"/>
    </location>
</feature>
<feature type="transmembrane region" description="Helical" evidence="7">
    <location>
        <begin position="388"/>
        <end position="405"/>
    </location>
</feature>
<gene>
    <name evidence="8" type="ORF">GCM10023337_11800</name>
</gene>
<dbReference type="NCBIfam" id="TIGR00797">
    <property type="entry name" value="matE"/>
    <property type="match status" value="1"/>
</dbReference>
<evidence type="ECO:0000256" key="1">
    <source>
        <dbReference type="ARBA" id="ARBA00004141"/>
    </source>
</evidence>
<feature type="transmembrane region" description="Helical" evidence="7">
    <location>
        <begin position="159"/>
        <end position="179"/>
    </location>
</feature>
<dbReference type="Pfam" id="PF01554">
    <property type="entry name" value="MatE"/>
    <property type="match status" value="2"/>
</dbReference>
<sequence>MSRLSYSELFRLALPIILANAAVPLLGLIDTAVIGQTGSAADLGAIALAALIFSFVYWGFGFLRMGTTGFVAQALGAKDKQELHALLFRTLLLGLSIGVALILLQIPIEQTATYLLKASNDVNARVRDYFYIRIWGAPATLMTFALLGILIGMGWTQQLLWVQLLLNGLNLILNVIFVVGMDLGVAGIALGTVLAEWVAWLFALWLVIQKMEISHPQQRLWQLRQRIFDRIRLVALFRVNSDIMIRTLALITGFAWFAKQGAQFGDHTLAANHILLQFVSLSAFFLDGYANVAEMLVGKAYGQRNQKQFELAIQRSSILAAATACCLALLIFLFGNHFIPWLTKDPVVQQVASEHVFLAALYIACSFAAFQLDGIFIGVTYSQAMRNSTLVALACLIGLGTWWIIPYGNTGLWSAFIVYVVVRAVVLGFYYPRIWSRLLTGTH</sequence>
<evidence type="ECO:0000256" key="4">
    <source>
        <dbReference type="ARBA" id="ARBA00022692"/>
    </source>
</evidence>
<keyword evidence="5 7" id="KW-1133">Transmembrane helix</keyword>
<evidence type="ECO:0000256" key="5">
    <source>
        <dbReference type="ARBA" id="ARBA00022989"/>
    </source>
</evidence>
<organism evidence="8 9">
    <name type="scientific">Paenalcaligenes hermetiae</name>
    <dbReference type="NCBI Taxonomy" id="1157987"/>
    <lineage>
        <taxon>Bacteria</taxon>
        <taxon>Pseudomonadati</taxon>
        <taxon>Pseudomonadota</taxon>
        <taxon>Betaproteobacteria</taxon>
        <taxon>Burkholderiales</taxon>
        <taxon>Alcaligenaceae</taxon>
        <taxon>Paenalcaligenes</taxon>
    </lineage>
</organism>
<keyword evidence="6 7" id="KW-0472">Membrane</keyword>
<dbReference type="InterPro" id="IPR050222">
    <property type="entry name" value="MATE_MdtK"/>
</dbReference>
<evidence type="ECO:0000256" key="7">
    <source>
        <dbReference type="SAM" id="Phobius"/>
    </source>
</evidence>
<evidence type="ECO:0000256" key="3">
    <source>
        <dbReference type="ARBA" id="ARBA00022448"/>
    </source>
</evidence>
<feature type="transmembrane region" description="Helical" evidence="7">
    <location>
        <begin position="411"/>
        <end position="431"/>
    </location>
</feature>
<dbReference type="PANTHER" id="PTHR43298:SF2">
    <property type="entry name" value="FMN_FAD EXPORTER YEEO-RELATED"/>
    <property type="match status" value="1"/>
</dbReference>
<proteinExistence type="inferred from homology"/>
<feature type="transmembrane region" description="Helical" evidence="7">
    <location>
        <begin position="12"/>
        <end position="34"/>
    </location>
</feature>
<feature type="transmembrane region" description="Helical" evidence="7">
    <location>
        <begin position="278"/>
        <end position="297"/>
    </location>
</feature>
<keyword evidence="3" id="KW-0813">Transport</keyword>
<feature type="transmembrane region" description="Helical" evidence="7">
    <location>
        <begin position="359"/>
        <end position="381"/>
    </location>
</feature>
<evidence type="ECO:0000256" key="2">
    <source>
        <dbReference type="ARBA" id="ARBA00010199"/>
    </source>
</evidence>
<accession>A0ABP9M0M3</accession>
<feature type="transmembrane region" description="Helical" evidence="7">
    <location>
        <begin position="185"/>
        <end position="208"/>
    </location>
</feature>